<reference evidence="3" key="1">
    <citation type="journal article" date="2006" name="PLoS Biol.">
        <title>Macronuclear genome sequence of the ciliate Tetrahymena thermophila, a model eukaryote.</title>
        <authorList>
            <person name="Eisen J.A."/>
            <person name="Coyne R.S."/>
            <person name="Wu M."/>
            <person name="Wu D."/>
            <person name="Thiagarajan M."/>
            <person name="Wortman J.R."/>
            <person name="Badger J.H."/>
            <person name="Ren Q."/>
            <person name="Amedeo P."/>
            <person name="Jones K.M."/>
            <person name="Tallon L.J."/>
            <person name="Delcher A.L."/>
            <person name="Salzberg S.L."/>
            <person name="Silva J.C."/>
            <person name="Haas B.J."/>
            <person name="Majoros W.H."/>
            <person name="Farzad M."/>
            <person name="Carlton J.M."/>
            <person name="Smith R.K. Jr."/>
            <person name="Garg J."/>
            <person name="Pearlman R.E."/>
            <person name="Karrer K.M."/>
            <person name="Sun L."/>
            <person name="Manning G."/>
            <person name="Elde N.C."/>
            <person name="Turkewitz A.P."/>
            <person name="Asai D.J."/>
            <person name="Wilkes D.E."/>
            <person name="Wang Y."/>
            <person name="Cai H."/>
            <person name="Collins K."/>
            <person name="Stewart B.A."/>
            <person name="Lee S.R."/>
            <person name="Wilamowska K."/>
            <person name="Weinberg Z."/>
            <person name="Ruzzo W.L."/>
            <person name="Wloga D."/>
            <person name="Gaertig J."/>
            <person name="Frankel J."/>
            <person name="Tsao C.-C."/>
            <person name="Gorovsky M.A."/>
            <person name="Keeling P.J."/>
            <person name="Waller R.F."/>
            <person name="Patron N.J."/>
            <person name="Cherry J.M."/>
            <person name="Stover N.A."/>
            <person name="Krieger C.J."/>
            <person name="del Toro C."/>
            <person name="Ryder H.F."/>
            <person name="Williamson S.C."/>
            <person name="Barbeau R.A."/>
            <person name="Hamilton E.P."/>
            <person name="Orias E."/>
        </authorList>
    </citation>
    <scope>NUCLEOTIDE SEQUENCE [LARGE SCALE GENOMIC DNA]</scope>
    <source>
        <strain evidence="3">SB210</strain>
    </source>
</reference>
<proteinExistence type="predicted"/>
<feature type="transmembrane region" description="Helical" evidence="1">
    <location>
        <begin position="110"/>
        <end position="129"/>
    </location>
</feature>
<dbReference type="EMBL" id="GG662530">
    <property type="protein sequence ID" value="EWS72543.1"/>
    <property type="molecule type" value="Genomic_DNA"/>
</dbReference>
<organism evidence="2 3">
    <name type="scientific">Tetrahymena thermophila (strain SB210)</name>
    <dbReference type="NCBI Taxonomy" id="312017"/>
    <lineage>
        <taxon>Eukaryota</taxon>
        <taxon>Sar</taxon>
        <taxon>Alveolata</taxon>
        <taxon>Ciliophora</taxon>
        <taxon>Intramacronucleata</taxon>
        <taxon>Oligohymenophorea</taxon>
        <taxon>Hymenostomatida</taxon>
        <taxon>Tetrahymenina</taxon>
        <taxon>Tetrahymenidae</taxon>
        <taxon>Tetrahymena</taxon>
    </lineage>
</organism>
<sequence>MVIYYILLETQAIQKQTLIIQTSFKYRSVFVTLHKVFLRNNYQASYQIRKAYIKKICMLQFTTALLILSFCQKIFNFQKKIMLILIFLLFLNTLLLGKRLQMNFKNLKKFIVFLIVEYLYVKTLLLMIFQKYYLLIYEYLTYFKYFKVEFNQHFILVKKRFCLCTFLLLKDLQKDLQFLVLFPLLFCVALFFNQKRVRKKNQKFRFNQQNI</sequence>
<dbReference type="GeneID" id="24441526"/>
<feature type="transmembrane region" description="Helical" evidence="1">
    <location>
        <begin position="81"/>
        <end position="98"/>
    </location>
</feature>
<accession>W7X7Z2</accession>
<dbReference type="RefSeq" id="XP_012654923.1">
    <property type="nucleotide sequence ID" value="XM_012799469.1"/>
</dbReference>
<evidence type="ECO:0000256" key="1">
    <source>
        <dbReference type="SAM" id="Phobius"/>
    </source>
</evidence>
<name>W7X7Z2_TETTS</name>
<gene>
    <name evidence="2" type="ORF">TTHERM_001044569</name>
</gene>
<dbReference type="Proteomes" id="UP000009168">
    <property type="component" value="Unassembled WGS sequence"/>
</dbReference>
<dbReference type="InParanoid" id="W7X7Z2"/>
<evidence type="ECO:0000313" key="2">
    <source>
        <dbReference type="EMBL" id="EWS72543.1"/>
    </source>
</evidence>
<keyword evidence="3" id="KW-1185">Reference proteome</keyword>
<evidence type="ECO:0000313" key="3">
    <source>
        <dbReference type="Proteomes" id="UP000009168"/>
    </source>
</evidence>
<feature type="transmembrane region" description="Helical" evidence="1">
    <location>
        <begin position="176"/>
        <end position="193"/>
    </location>
</feature>
<dbReference type="AlphaFoldDB" id="W7X7Z2"/>
<keyword evidence="1 2" id="KW-0812">Transmembrane</keyword>
<feature type="transmembrane region" description="Helical" evidence="1">
    <location>
        <begin position="56"/>
        <end position="75"/>
    </location>
</feature>
<protein>
    <submittedName>
        <fullName evidence="2">Transmembrane protein, putative</fullName>
    </submittedName>
</protein>
<dbReference type="KEGG" id="tet:TTHERM_001044569"/>
<keyword evidence="1" id="KW-0472">Membrane</keyword>
<keyword evidence="1" id="KW-1133">Transmembrane helix</keyword>